<evidence type="ECO:0000256" key="3">
    <source>
        <dbReference type="ARBA" id="ARBA00022837"/>
    </source>
</evidence>
<reference evidence="5" key="1">
    <citation type="journal article" date="2021" name="Cell">
        <title>Tracing the genetic footprints of vertebrate landing in non-teleost ray-finned fishes.</title>
        <authorList>
            <person name="Bi X."/>
            <person name="Wang K."/>
            <person name="Yang L."/>
            <person name="Pan H."/>
            <person name="Jiang H."/>
            <person name="Wei Q."/>
            <person name="Fang M."/>
            <person name="Yu H."/>
            <person name="Zhu C."/>
            <person name="Cai Y."/>
            <person name="He Y."/>
            <person name="Gan X."/>
            <person name="Zeng H."/>
            <person name="Yu D."/>
            <person name="Zhu Y."/>
            <person name="Jiang H."/>
            <person name="Qiu Q."/>
            <person name="Yang H."/>
            <person name="Zhang Y.E."/>
            <person name="Wang W."/>
            <person name="Zhu M."/>
            <person name="He S."/>
            <person name="Zhang G."/>
        </authorList>
    </citation>
    <scope>NUCLEOTIDE SEQUENCE</scope>
    <source>
        <strain evidence="5">Pddl_001</strain>
    </source>
</reference>
<dbReference type="Pfam" id="PF13499">
    <property type="entry name" value="EF-hand_7"/>
    <property type="match status" value="1"/>
</dbReference>
<feature type="non-terminal residue" evidence="5">
    <location>
        <position position="280"/>
    </location>
</feature>
<evidence type="ECO:0000256" key="2">
    <source>
        <dbReference type="ARBA" id="ARBA00022723"/>
    </source>
</evidence>
<keyword evidence="2" id="KW-0479">Metal-binding</keyword>
<dbReference type="PROSITE" id="PS50222">
    <property type="entry name" value="EF_HAND_2"/>
    <property type="match status" value="4"/>
</dbReference>
<dbReference type="PANTHER" id="PTHR10827:SF91">
    <property type="entry name" value="RETICULOCALBIN 3, EF-HAND CALCIUM BINDING DOMAIN"/>
    <property type="match status" value="1"/>
</dbReference>
<protein>
    <submittedName>
        <fullName evidence="5">CALU protein</fullName>
    </submittedName>
</protein>
<dbReference type="InterPro" id="IPR002048">
    <property type="entry name" value="EF_hand_dom"/>
</dbReference>
<dbReference type="PROSITE" id="PS00018">
    <property type="entry name" value="EF_HAND_1"/>
    <property type="match status" value="4"/>
</dbReference>
<evidence type="ECO:0000259" key="4">
    <source>
        <dbReference type="PROSITE" id="PS50222"/>
    </source>
</evidence>
<feature type="domain" description="EF-hand" evidence="4">
    <location>
        <begin position="150"/>
        <end position="185"/>
    </location>
</feature>
<name>A0ABS2Y293_POLSP</name>
<accession>A0ABS2Y293</accession>
<dbReference type="SUPFAM" id="SSF47473">
    <property type="entry name" value="EF-hand"/>
    <property type="match status" value="2"/>
</dbReference>
<keyword evidence="6" id="KW-1185">Reference proteome</keyword>
<comment type="similarity">
    <text evidence="1">Belongs to the CREC family.</text>
</comment>
<dbReference type="Gene3D" id="1.10.238.10">
    <property type="entry name" value="EF-hand"/>
    <property type="match status" value="2"/>
</dbReference>
<evidence type="ECO:0000313" key="5">
    <source>
        <dbReference type="EMBL" id="MBN3280391.1"/>
    </source>
</evidence>
<comment type="caution">
    <text evidence="5">The sequence shown here is derived from an EMBL/GenBank/DDBJ whole genome shotgun (WGS) entry which is preliminary data.</text>
</comment>
<dbReference type="InterPro" id="IPR011992">
    <property type="entry name" value="EF-hand-dom_pair"/>
</dbReference>
<dbReference type="InterPro" id="IPR018247">
    <property type="entry name" value="EF_Hand_1_Ca_BS"/>
</dbReference>
<gene>
    <name evidence="5" type="primary">Calu_0</name>
    <name evidence="5" type="ORF">GTO93_0003886</name>
</gene>
<feature type="domain" description="EF-hand" evidence="4">
    <location>
        <begin position="101"/>
        <end position="136"/>
    </location>
</feature>
<feature type="non-terminal residue" evidence="5">
    <location>
        <position position="1"/>
    </location>
</feature>
<dbReference type="Proteomes" id="UP001166093">
    <property type="component" value="Unassembled WGS sequence"/>
</dbReference>
<feature type="domain" description="EF-hand" evidence="4">
    <location>
        <begin position="65"/>
        <end position="100"/>
    </location>
</feature>
<dbReference type="EMBL" id="JAAWVQ010098563">
    <property type="protein sequence ID" value="MBN3280391.1"/>
    <property type="molecule type" value="Genomic_DNA"/>
</dbReference>
<evidence type="ECO:0000313" key="6">
    <source>
        <dbReference type="Proteomes" id="UP001166093"/>
    </source>
</evidence>
<keyword evidence="3" id="KW-0106">Calcium</keyword>
<sequence>LLCALTLVAAVTVAKPTQEKRDRVVHGRELSDHVHDDVKPGFQYDHEAFLGKEEAKTFDQLSPEESRERLGRIADRIDSDQDGFVSQAELQSWIKRAQRRYIEENVGKHWQEYDLNRDDRISWEEYKNTTYGYYMDEEFEDVDDKHSYLAMLSRDERRFKLADRDGDLIASREEFTAFLHPEEFEHTKEIVVMETIEDIDKNGDGFVDLDEYIGDMYTAEAGEAEPDWLKTEREQFREFRDINKDGKLDSDEVSKWILPGDVDHTETEAKHLIYESDQNK</sequence>
<dbReference type="Pfam" id="PF13202">
    <property type="entry name" value="EF-hand_5"/>
    <property type="match status" value="1"/>
</dbReference>
<organism evidence="5 6">
    <name type="scientific">Polyodon spathula</name>
    <name type="common">North American paddlefish</name>
    <name type="synonym">Squalus spathula</name>
    <dbReference type="NCBI Taxonomy" id="7913"/>
    <lineage>
        <taxon>Eukaryota</taxon>
        <taxon>Metazoa</taxon>
        <taxon>Chordata</taxon>
        <taxon>Craniata</taxon>
        <taxon>Vertebrata</taxon>
        <taxon>Euteleostomi</taxon>
        <taxon>Actinopterygii</taxon>
        <taxon>Chondrostei</taxon>
        <taxon>Acipenseriformes</taxon>
        <taxon>Polyodontidae</taxon>
        <taxon>Polyodon</taxon>
    </lineage>
</organism>
<evidence type="ECO:0000256" key="1">
    <source>
        <dbReference type="ARBA" id="ARBA00006431"/>
    </source>
</evidence>
<proteinExistence type="inferred from homology"/>
<dbReference type="PANTHER" id="PTHR10827">
    <property type="entry name" value="RETICULOCALBIN"/>
    <property type="match status" value="1"/>
</dbReference>
<dbReference type="SMART" id="SM00054">
    <property type="entry name" value="EFh"/>
    <property type="match status" value="2"/>
</dbReference>
<feature type="domain" description="EF-hand" evidence="4">
    <location>
        <begin position="187"/>
        <end position="222"/>
    </location>
</feature>